<dbReference type="PANTHER" id="PTHR38121">
    <property type="entry name" value="GH16 DOMAIN-CONTAINING PROTEIN"/>
    <property type="match status" value="1"/>
</dbReference>
<dbReference type="Proteomes" id="UP001147746">
    <property type="component" value="Unassembled WGS sequence"/>
</dbReference>
<protein>
    <submittedName>
        <fullName evidence="3">Endo-1-3(4)-beta-glucanase</fullName>
    </submittedName>
</protein>
<feature type="region of interest" description="Disordered" evidence="1">
    <location>
        <begin position="423"/>
        <end position="455"/>
    </location>
</feature>
<evidence type="ECO:0000313" key="4">
    <source>
        <dbReference type="Proteomes" id="UP001147746"/>
    </source>
</evidence>
<evidence type="ECO:0000256" key="1">
    <source>
        <dbReference type="SAM" id="MobiDB-lite"/>
    </source>
</evidence>
<reference evidence="3" key="1">
    <citation type="submission" date="2022-12" db="EMBL/GenBank/DDBJ databases">
        <authorList>
            <person name="Petersen C."/>
        </authorList>
    </citation>
    <scope>NUCLEOTIDE SEQUENCE</scope>
    <source>
        <strain evidence="3">IBT 21472</strain>
    </source>
</reference>
<name>A0A9W9U6H2_9EURO</name>
<accession>A0A9W9U6H2</accession>
<dbReference type="PANTHER" id="PTHR38121:SF4">
    <property type="entry name" value="GH16 DOMAIN-CONTAINING PROTEIN-RELATED"/>
    <property type="match status" value="1"/>
</dbReference>
<proteinExistence type="predicted"/>
<dbReference type="InterPro" id="IPR013320">
    <property type="entry name" value="ConA-like_dom_sf"/>
</dbReference>
<organism evidence="3 4">
    <name type="scientific">Penicillium atrosanguineum</name>
    <dbReference type="NCBI Taxonomy" id="1132637"/>
    <lineage>
        <taxon>Eukaryota</taxon>
        <taxon>Fungi</taxon>
        <taxon>Dikarya</taxon>
        <taxon>Ascomycota</taxon>
        <taxon>Pezizomycotina</taxon>
        <taxon>Eurotiomycetes</taxon>
        <taxon>Eurotiomycetidae</taxon>
        <taxon>Eurotiales</taxon>
        <taxon>Aspergillaceae</taxon>
        <taxon>Penicillium</taxon>
    </lineage>
</organism>
<keyword evidence="4" id="KW-1185">Reference proteome</keyword>
<feature type="region of interest" description="Disordered" evidence="1">
    <location>
        <begin position="74"/>
        <end position="105"/>
    </location>
</feature>
<feature type="compositionally biased region" description="Basic and acidic residues" evidence="1">
    <location>
        <begin position="95"/>
        <end position="105"/>
    </location>
</feature>
<dbReference type="OrthoDB" id="4388755at2759"/>
<evidence type="ECO:0000256" key="2">
    <source>
        <dbReference type="SAM" id="SignalP"/>
    </source>
</evidence>
<evidence type="ECO:0000313" key="3">
    <source>
        <dbReference type="EMBL" id="KAJ5321323.1"/>
    </source>
</evidence>
<dbReference type="EMBL" id="JAPZBO010000003">
    <property type="protein sequence ID" value="KAJ5321323.1"/>
    <property type="molecule type" value="Genomic_DNA"/>
</dbReference>
<dbReference type="AlphaFoldDB" id="A0A9W9U6H2"/>
<feature type="compositionally biased region" description="Basic residues" evidence="1">
    <location>
        <begin position="423"/>
        <end position="446"/>
    </location>
</feature>
<dbReference type="Gene3D" id="2.60.120.200">
    <property type="match status" value="1"/>
</dbReference>
<feature type="chain" id="PRO_5040794515" evidence="2">
    <location>
        <begin position="24"/>
        <end position="475"/>
    </location>
</feature>
<dbReference type="SUPFAM" id="SSF49899">
    <property type="entry name" value="Concanavalin A-like lectins/glucanases"/>
    <property type="match status" value="1"/>
</dbReference>
<comment type="caution">
    <text evidence="3">The sequence shown here is derived from an EMBL/GenBank/DDBJ whole genome shotgun (WGS) entry which is preliminary data.</text>
</comment>
<keyword evidence="2" id="KW-0732">Signal</keyword>
<feature type="signal peptide" evidence="2">
    <location>
        <begin position="1"/>
        <end position="23"/>
    </location>
</feature>
<sequence>MKQGALSLGILGTYVFFGTIVSSSPSPPVSPPTKPFPRKDLERCDCFTVSGPDPGYFQHYKLWDFRAVPLGSSPGQLSDADDEADKDDLSSPGWDKGHDSKGHDGNKQEIHLDTLWFFDSPFNEDWKIQQWERPRSSNAPVDMINSKRNVFITKNRGQRDPHATFLVLRTIRHDNYSSTAEIETRMRNIYRCSIRVRFRILPTDVPVLYPMESPLHQPRNSISPSKNSTVPGNLTAPVEAGKPPSGACVGIFTYRPPNCESDIEILTSDPSYRVRYANQPDYDPETDGMIPGASTVADLDVPWTNWSTHRLDWLSEVSRWWVNDKPQEAKTYRVPNMESRLVINLWSDGGAWTGDMRLGDSIYLGIEYIEMAYNRSSDGSKYIPSSQQHGGHRQSLLNVATSEFAYIWEESWMPEIDPLTGLKKKKKQGKCKKGKKGRKCRKKQHPQKPEKPIESHCNRVCNIDELHLGSRGVGG</sequence>
<gene>
    <name evidence="3" type="ORF">N7476_004325</name>
</gene>
<reference evidence="3" key="2">
    <citation type="journal article" date="2023" name="IMA Fungus">
        <title>Comparative genomic study of the Penicillium genus elucidates a diverse pangenome and 15 lateral gene transfer events.</title>
        <authorList>
            <person name="Petersen C."/>
            <person name="Sorensen T."/>
            <person name="Nielsen M.R."/>
            <person name="Sondergaard T.E."/>
            <person name="Sorensen J.L."/>
            <person name="Fitzpatrick D.A."/>
            <person name="Frisvad J.C."/>
            <person name="Nielsen K.L."/>
        </authorList>
    </citation>
    <scope>NUCLEOTIDE SEQUENCE</scope>
    <source>
        <strain evidence="3">IBT 21472</strain>
    </source>
</reference>
<dbReference type="CDD" id="cd00413">
    <property type="entry name" value="Glyco_hydrolase_16"/>
    <property type="match status" value="1"/>
</dbReference>